<dbReference type="STRING" id="118168.MC7420_5346"/>
<keyword evidence="3" id="KW-1185">Reference proteome</keyword>
<dbReference type="SMART" id="SM00065">
    <property type="entry name" value="GAF"/>
    <property type="match status" value="4"/>
</dbReference>
<evidence type="ECO:0000259" key="1">
    <source>
        <dbReference type="SMART" id="SM00065"/>
    </source>
</evidence>
<dbReference type="EMBL" id="DS989847">
    <property type="protein sequence ID" value="EDX75912.1"/>
    <property type="molecule type" value="Genomic_DNA"/>
</dbReference>
<sequence>MYEYKVGGSLPADSPTYVWRQADRALYTALKAGLFCYVLNSRQMGKSSLRVQTMTRLQSEGIACAAIDLTEIISPDITPSEFYGSITYTLADSFNLLEKIGDFDSWWSNYEILSSTQGLVRFIKDVLLKHQSLLGKKLIIFVDEVDSVLRLPFSVNDFFGLIRACHNNRADQPEYNRLTFAILGVASPTDLIRSQAYSLPFNCGKAIELTGFRLDEAEPITKGLTVKSANSQELTKAVLSWTQGQPFLTQKLCKLIVEAEDAPPLGQESHWVEQLVRSRILENWESHDEPEHLRTIRDRLLRNEQRSRSLLKLYQKILSSSHSSAIHGISDFGNSPNRYGEIIDDDSPAQMELRLSGLVVKQGSILNVHNRIYRSVFNPSWVKKHLAALEPEPQHSQFQKTLAELERKLLVSQLACVADGRDSAQALYEVLRDVTLRIGDLLSADRATIFLLNEDKTELWSVVAENEGSEFLDIQVRLGEGIAGQVAKTRKPINIRSNVYQDARSEFVKAYDEKYNYYTYNVLALPITNENQQVIAVIQLLNKLKRPKNSDNQGHWLINRHGFSQRDQKQLAEFVPAIRRILESCQSCYRATKKLRATAALAEATRSLDKSSLDIQEILPRVMDAAKKLMNADRSTLWLLDRDHHDLWTKILQADGSLTQMRVPVGVGFVGKVAKTGQPLNIPFDLYDHPDATNSRKFDRTTGYRTCSLLCMPVFNADGELIGVTQLVNKRKPGNFPFYKHEDWPQPPEQFQASFDEHDCQSMQVFNERVGVILQYAKTHETLKQFTQIQPKEGVHNTLVMLNQAVGNHSDEVMHNMLNFIAKSVTKTLDTEQTTIFVLNSENQAFWSLIVDNETGKLREVQLAADESELASISKPMRHGISQKHPRLSTLIQTATPQFKDYLIHSHLVYPIVNSQQTVVALIELINKLKPTSDRGAPLSERIDPKGFSKADEKQLDQSVPSILPILEGVQSFYREMRIIQGRQAIDALWLAISSISQGNWTSQEILQKVMDAAQKLTNADRSILWLVDRQRGDLWTELPGVGKIRCEIGMGFAGQVAASGKLMMIPYDLYDHDGALHAKQMDLATGYRTYSLLCMPVLSRDGELLGVTQLLNKRKRGNFQEDHLADCLDVPDYFKTSFNERDRRYMEIFNNQVAVIVQSNQQQDVLKSEILGRLSKASVE</sequence>
<dbReference type="RefSeq" id="WP_006100392.1">
    <property type="nucleotide sequence ID" value="NZ_DS989847.1"/>
</dbReference>
<dbReference type="InterPro" id="IPR029016">
    <property type="entry name" value="GAF-like_dom_sf"/>
</dbReference>
<protein>
    <submittedName>
        <fullName evidence="2">GAF domain protein</fullName>
    </submittedName>
</protein>
<dbReference type="Proteomes" id="UP000003835">
    <property type="component" value="Unassembled WGS sequence"/>
</dbReference>
<feature type="domain" description="GAF" evidence="1">
    <location>
        <begin position="422"/>
        <end position="592"/>
    </location>
</feature>
<feature type="domain" description="GAF" evidence="1">
    <location>
        <begin position="1002"/>
        <end position="1168"/>
    </location>
</feature>
<dbReference type="Pfam" id="PF01590">
    <property type="entry name" value="GAF"/>
    <property type="match status" value="3"/>
</dbReference>
<dbReference type="eggNOG" id="COG1672">
    <property type="taxonomic scope" value="Bacteria"/>
</dbReference>
<dbReference type="eggNOG" id="COG2203">
    <property type="taxonomic scope" value="Bacteria"/>
</dbReference>
<dbReference type="InterPro" id="IPR003018">
    <property type="entry name" value="GAF"/>
</dbReference>
<dbReference type="HOGENOM" id="CLU_008902_0_0_3"/>
<organism evidence="2 3">
    <name type="scientific">Coleofasciculus chthonoplastes PCC 7420</name>
    <dbReference type="NCBI Taxonomy" id="118168"/>
    <lineage>
        <taxon>Bacteria</taxon>
        <taxon>Bacillati</taxon>
        <taxon>Cyanobacteriota</taxon>
        <taxon>Cyanophyceae</taxon>
        <taxon>Coleofasciculales</taxon>
        <taxon>Coleofasciculaceae</taxon>
        <taxon>Coleofasciculus</taxon>
    </lineage>
</organism>
<dbReference type="Pfam" id="PF14516">
    <property type="entry name" value="AAA_35"/>
    <property type="match status" value="1"/>
</dbReference>
<dbReference type="Gene3D" id="3.40.50.300">
    <property type="entry name" value="P-loop containing nucleotide triphosphate hydrolases"/>
    <property type="match status" value="1"/>
</dbReference>
<dbReference type="AlphaFoldDB" id="B4VPW0"/>
<dbReference type="SUPFAM" id="SSF52540">
    <property type="entry name" value="P-loop containing nucleoside triphosphate hydrolases"/>
    <property type="match status" value="1"/>
</dbReference>
<evidence type="ECO:0000313" key="2">
    <source>
        <dbReference type="EMBL" id="EDX75912.1"/>
    </source>
</evidence>
<gene>
    <name evidence="2" type="ORF">MC7420_5346</name>
</gene>
<dbReference type="OrthoDB" id="434800at2"/>
<name>B4VPW0_9CYAN</name>
<reference evidence="2 3" key="1">
    <citation type="submission" date="2008-07" db="EMBL/GenBank/DDBJ databases">
        <authorList>
            <person name="Tandeau de Marsac N."/>
            <person name="Ferriera S."/>
            <person name="Johnson J."/>
            <person name="Kravitz S."/>
            <person name="Beeson K."/>
            <person name="Sutton G."/>
            <person name="Rogers Y.-H."/>
            <person name="Friedman R."/>
            <person name="Frazier M."/>
            <person name="Venter J.C."/>
        </authorList>
    </citation>
    <scope>NUCLEOTIDE SEQUENCE [LARGE SCALE GENOMIC DNA]</scope>
    <source>
        <strain evidence="2 3">PCC 7420</strain>
    </source>
</reference>
<feature type="domain" description="GAF" evidence="1">
    <location>
        <begin position="614"/>
        <end position="784"/>
    </location>
</feature>
<dbReference type="SUPFAM" id="SSF55781">
    <property type="entry name" value="GAF domain-like"/>
    <property type="match status" value="4"/>
</dbReference>
<feature type="domain" description="GAF" evidence="1">
    <location>
        <begin position="813"/>
        <end position="977"/>
    </location>
</feature>
<dbReference type="InterPro" id="IPR027417">
    <property type="entry name" value="P-loop_NTPase"/>
</dbReference>
<accession>B4VPW0</accession>
<evidence type="ECO:0000313" key="3">
    <source>
        <dbReference type="Proteomes" id="UP000003835"/>
    </source>
</evidence>
<dbReference type="Gene3D" id="3.30.450.40">
    <property type="match status" value="4"/>
</dbReference>
<proteinExistence type="predicted"/>